<dbReference type="PANTHER" id="PTHR10404:SF46">
    <property type="entry name" value="VACUOLAR PROTEIN SORTING-ASSOCIATED PROTEIN 70"/>
    <property type="match status" value="1"/>
</dbReference>
<dbReference type="InterPro" id="IPR007365">
    <property type="entry name" value="TFR-like_dimer_dom"/>
</dbReference>
<dbReference type="SUPFAM" id="SSF52025">
    <property type="entry name" value="PA domain"/>
    <property type="match status" value="1"/>
</dbReference>
<feature type="region of interest" description="Disordered" evidence="2">
    <location>
        <begin position="1"/>
        <end position="59"/>
    </location>
</feature>
<dbReference type="Pfam" id="PF04253">
    <property type="entry name" value="TFR_dimer"/>
    <property type="match status" value="1"/>
</dbReference>
<proteinExistence type="inferred from homology"/>
<feature type="domain" description="Transferrin receptor-like dimerisation" evidence="5">
    <location>
        <begin position="722"/>
        <end position="859"/>
    </location>
</feature>
<dbReference type="Proteomes" id="UP001497600">
    <property type="component" value="Chromosome E"/>
</dbReference>
<dbReference type="InterPro" id="IPR003137">
    <property type="entry name" value="PA_domain"/>
</dbReference>
<feature type="compositionally biased region" description="Low complexity" evidence="2">
    <location>
        <begin position="31"/>
        <end position="48"/>
    </location>
</feature>
<dbReference type="SUPFAM" id="SSF53187">
    <property type="entry name" value="Zn-dependent exopeptidases"/>
    <property type="match status" value="1"/>
</dbReference>
<accession>A0ABP0EDF9</accession>
<sequence>MSRDIPHTPNEVRPLIVGRSTDDELERGVVTGASAGTASASSGTYGAAQSDLDDVQSKRDDESTWGEELAYRAKKFSKRRFWWFCSVGIIFMIIFELSFLPRTSLSRDFRRWYKLHLTKADVKRNFLVYSGINRKYDNITNEQSLVWWLGNFTSLNTKSGVNLVAEDNHDLVSFVEKNFKKFGFDTKSYSYEVSSKLHDPISSSLRIVASDDEDGYLYNAKLYEEGYKTPAYYSYGYNGSVYSKYLYVNQGTKEDYELLLKNKIDPQGKIVIVRSINNNLSVGEKVSVAQYFGASGFVMYQYPLDGTTRENEKLSSLAIERNSLHGVEGINIPSIPISYKAVTPILDTLSEPSGPFKNWSRSPTPASNKLNLRLSTNFNCKPDKGRKLTNVVGTIEGILQDAEVIIGASRDSFTSTNPLSGHAIMMEIMKGFQRLRKSGWRPLRNIKFVSWDGTHNGLLGSQFFFNDTSAYDKRMPVLAYVNIDGDAVMGAQFKVDSNPALDHLIKNVAKYVPIPKDSSQYKTLFIDDEEQEILEDDINVGGSIGHGSTSLYHYWKKQDNNSINNIIGDSIKDSDALNFQQHLGVPVANIKFSNVPKRDPSIYTHNSNYYSLDWIEGCDIDRDMLLHGSLVRYLGLLTLSLSEHEIADRRCTPYAQKMKSFFNDTLYYNGNILEKWSSKEVPLYLLNKADIYTDLLKREASNIPDTTMEENGVVLFSNLTTQLNELIGQLDGQAKIYDEYNINVEEDLIKDYAWYHSYMKVKLYAQFKVANYKLLRIEQELMLLPQDYKYLYHNKTESDWFQHIVYGLSRFQVENPADYYKNREKRGVFPGIQSALEDEDFDQAIRWMVVTYAKLKGFSRKLT</sequence>
<dbReference type="Gene3D" id="3.50.30.30">
    <property type="match status" value="1"/>
</dbReference>
<evidence type="ECO:0000259" key="5">
    <source>
        <dbReference type="Pfam" id="PF04253"/>
    </source>
</evidence>
<evidence type="ECO:0000256" key="1">
    <source>
        <dbReference type="ARBA" id="ARBA00005634"/>
    </source>
</evidence>
<keyword evidence="3" id="KW-1133">Transmembrane helix</keyword>
<evidence type="ECO:0000313" key="8">
    <source>
        <dbReference type="Proteomes" id="UP001497600"/>
    </source>
</evidence>
<dbReference type="InterPro" id="IPR046450">
    <property type="entry name" value="PA_dom_sf"/>
</dbReference>
<keyword evidence="3" id="KW-0812">Transmembrane</keyword>
<dbReference type="Pfam" id="PF02225">
    <property type="entry name" value="PA"/>
    <property type="match status" value="1"/>
</dbReference>
<gene>
    <name evidence="7" type="primary">VPS70</name>
    <name evidence="7" type="ORF">CAAN4_E13630</name>
</gene>
<evidence type="ECO:0000313" key="7">
    <source>
        <dbReference type="EMBL" id="CAK7909190.1"/>
    </source>
</evidence>
<dbReference type="InterPro" id="IPR036757">
    <property type="entry name" value="TFR-like_dimer_dom_sf"/>
</dbReference>
<organism evidence="7 8">
    <name type="scientific">[Candida] anglica</name>
    <dbReference type="NCBI Taxonomy" id="148631"/>
    <lineage>
        <taxon>Eukaryota</taxon>
        <taxon>Fungi</taxon>
        <taxon>Dikarya</taxon>
        <taxon>Ascomycota</taxon>
        <taxon>Saccharomycotina</taxon>
        <taxon>Pichiomycetes</taxon>
        <taxon>Debaryomycetaceae</taxon>
        <taxon>Kurtzmaniella</taxon>
    </lineage>
</organism>
<protein>
    <submittedName>
        <fullName evidence="7">Vacuolar protein sorting-associated protein 70</fullName>
    </submittedName>
</protein>
<keyword evidence="3" id="KW-0472">Membrane</keyword>
<dbReference type="InterPro" id="IPR039373">
    <property type="entry name" value="Peptidase_M28B"/>
</dbReference>
<feature type="domain" description="Peptidase M28" evidence="6">
    <location>
        <begin position="390"/>
        <end position="528"/>
    </location>
</feature>
<evidence type="ECO:0000256" key="3">
    <source>
        <dbReference type="SAM" id="Phobius"/>
    </source>
</evidence>
<reference evidence="7 8" key="1">
    <citation type="submission" date="2024-01" db="EMBL/GenBank/DDBJ databases">
        <authorList>
            <consortium name="Genoscope - CEA"/>
            <person name="William W."/>
        </authorList>
    </citation>
    <scope>NUCLEOTIDE SEQUENCE [LARGE SCALE GENOMIC DNA]</scope>
    <source>
        <strain evidence="7 8">29B2s-10</strain>
    </source>
</reference>
<evidence type="ECO:0000259" key="6">
    <source>
        <dbReference type="Pfam" id="PF04389"/>
    </source>
</evidence>
<comment type="similarity">
    <text evidence="1">Belongs to the peptidase M28 family. M28B subfamily.</text>
</comment>
<feature type="domain" description="PA" evidence="4">
    <location>
        <begin position="248"/>
        <end position="342"/>
    </location>
</feature>
<dbReference type="Gene3D" id="3.40.630.10">
    <property type="entry name" value="Zn peptidases"/>
    <property type="match status" value="1"/>
</dbReference>
<evidence type="ECO:0000259" key="4">
    <source>
        <dbReference type="Pfam" id="PF02225"/>
    </source>
</evidence>
<keyword evidence="8" id="KW-1185">Reference proteome</keyword>
<dbReference type="PANTHER" id="PTHR10404">
    <property type="entry name" value="N-ACETYLATED-ALPHA-LINKED ACIDIC DIPEPTIDASE"/>
    <property type="match status" value="1"/>
</dbReference>
<dbReference type="Pfam" id="PF04389">
    <property type="entry name" value="Peptidase_M28"/>
    <property type="match status" value="1"/>
</dbReference>
<feature type="transmembrane region" description="Helical" evidence="3">
    <location>
        <begin position="81"/>
        <end position="100"/>
    </location>
</feature>
<dbReference type="EMBL" id="OZ004257">
    <property type="protein sequence ID" value="CAK7909190.1"/>
    <property type="molecule type" value="Genomic_DNA"/>
</dbReference>
<evidence type="ECO:0000256" key="2">
    <source>
        <dbReference type="SAM" id="MobiDB-lite"/>
    </source>
</evidence>
<name>A0ABP0EDF9_9ASCO</name>
<dbReference type="SUPFAM" id="SSF47672">
    <property type="entry name" value="Transferrin receptor-like dimerisation domain"/>
    <property type="match status" value="1"/>
</dbReference>
<dbReference type="InterPro" id="IPR007484">
    <property type="entry name" value="Peptidase_M28"/>
</dbReference>